<dbReference type="Pfam" id="PF08923">
    <property type="entry name" value="MAPKK1_Int"/>
    <property type="match status" value="1"/>
</dbReference>
<gene>
    <name evidence="2" type="ORF">P43SY_009423</name>
</gene>
<dbReference type="Proteomes" id="UP001209570">
    <property type="component" value="Unassembled WGS sequence"/>
</dbReference>
<dbReference type="EMBL" id="JAKCXM010000072">
    <property type="protein sequence ID" value="KAJ0403930.1"/>
    <property type="molecule type" value="Genomic_DNA"/>
</dbReference>
<accession>A0AAD5M5R3</accession>
<protein>
    <submittedName>
        <fullName evidence="2">Uncharacterized protein</fullName>
    </submittedName>
</protein>
<evidence type="ECO:0000313" key="3">
    <source>
        <dbReference type="Proteomes" id="UP001209570"/>
    </source>
</evidence>
<keyword evidence="3" id="KW-1185">Reference proteome</keyword>
<reference evidence="2" key="1">
    <citation type="submission" date="2021-12" db="EMBL/GenBank/DDBJ databases">
        <title>Prjna785345.</title>
        <authorList>
            <person name="Rujirawat T."/>
            <person name="Krajaejun T."/>
        </authorList>
    </citation>
    <scope>NUCLEOTIDE SEQUENCE</scope>
    <source>
        <strain evidence="2">Pi057C3</strain>
    </source>
</reference>
<comment type="caution">
    <text evidence="2">The sequence shown here is derived from an EMBL/GenBank/DDBJ whole genome shotgun (WGS) entry which is preliminary data.</text>
</comment>
<dbReference type="SUPFAM" id="SSF103196">
    <property type="entry name" value="Roadblock/LC7 domain"/>
    <property type="match status" value="1"/>
</dbReference>
<evidence type="ECO:0000313" key="2">
    <source>
        <dbReference type="EMBL" id="KAJ0403930.1"/>
    </source>
</evidence>
<evidence type="ECO:0000256" key="1">
    <source>
        <dbReference type="ARBA" id="ARBA00005356"/>
    </source>
</evidence>
<comment type="similarity">
    <text evidence="1">Belongs to the LAMTOR3 family.</text>
</comment>
<proteinExistence type="inferred from homology"/>
<dbReference type="GO" id="GO:0071986">
    <property type="term" value="C:Ragulator complex"/>
    <property type="evidence" value="ECO:0007669"/>
    <property type="project" value="TreeGrafter"/>
</dbReference>
<sequence length="141" mass="14572">MSHSGAADLTPVLAEQLQSVLQRFDALEGILVSTVEGVPLLKATSLTDTDAVAGGNDFVETVLPTVFAGVAEQIGKLRFGAVQSVSAFYGDVAVLHINAQPLVVTLVASQSAQIGALHALAPQLREALAPLNKCVDSSDVH</sequence>
<dbReference type="PANTHER" id="PTHR13378:SF1">
    <property type="entry name" value="RAGULATOR COMPLEX PROTEIN LAMTOR3"/>
    <property type="match status" value="1"/>
</dbReference>
<dbReference type="SMART" id="SM01278">
    <property type="entry name" value="MAPKK1_Int"/>
    <property type="match status" value="1"/>
</dbReference>
<dbReference type="Gene3D" id="3.30.450.30">
    <property type="entry name" value="Dynein light chain 2a, cytoplasmic"/>
    <property type="match status" value="1"/>
</dbReference>
<dbReference type="GO" id="GO:0071230">
    <property type="term" value="P:cellular response to amino acid stimulus"/>
    <property type="evidence" value="ECO:0007669"/>
    <property type="project" value="TreeGrafter"/>
</dbReference>
<dbReference type="GO" id="GO:0032008">
    <property type="term" value="P:positive regulation of TOR signaling"/>
    <property type="evidence" value="ECO:0007669"/>
    <property type="project" value="TreeGrafter"/>
</dbReference>
<name>A0AAD5M5R3_PYTIN</name>
<dbReference type="InterPro" id="IPR015019">
    <property type="entry name" value="LAMTOR3"/>
</dbReference>
<dbReference type="PANTHER" id="PTHR13378">
    <property type="entry name" value="REGULATOR COMPLEX PROTEIN LAMTOR3"/>
    <property type="match status" value="1"/>
</dbReference>
<organism evidence="2 3">
    <name type="scientific">Pythium insidiosum</name>
    <name type="common">Pythiosis disease agent</name>
    <dbReference type="NCBI Taxonomy" id="114742"/>
    <lineage>
        <taxon>Eukaryota</taxon>
        <taxon>Sar</taxon>
        <taxon>Stramenopiles</taxon>
        <taxon>Oomycota</taxon>
        <taxon>Peronosporomycetes</taxon>
        <taxon>Pythiales</taxon>
        <taxon>Pythiaceae</taxon>
        <taxon>Pythium</taxon>
    </lineage>
</organism>
<dbReference type="AlphaFoldDB" id="A0AAD5M5R3"/>